<feature type="transmembrane region" description="Helical" evidence="1">
    <location>
        <begin position="7"/>
        <end position="28"/>
    </location>
</feature>
<dbReference type="PROSITE" id="PS51257">
    <property type="entry name" value="PROKAR_LIPOPROTEIN"/>
    <property type="match status" value="1"/>
</dbReference>
<proteinExistence type="predicted"/>
<organism evidence="2 3">
    <name type="scientific">Draconibacterium aestuarii</name>
    <dbReference type="NCBI Taxonomy" id="2998507"/>
    <lineage>
        <taxon>Bacteria</taxon>
        <taxon>Pseudomonadati</taxon>
        <taxon>Bacteroidota</taxon>
        <taxon>Bacteroidia</taxon>
        <taxon>Marinilabiliales</taxon>
        <taxon>Prolixibacteraceae</taxon>
        <taxon>Draconibacterium</taxon>
    </lineage>
</organism>
<protein>
    <submittedName>
        <fullName evidence="2">Uncharacterized protein</fullName>
    </submittedName>
</protein>
<sequence>MKKILMVISYLGLACTLLPSILVLIGVFTLQNHFWLMSIGMVLWFSTSPFWMKSKSLDEVEE</sequence>
<feature type="transmembrane region" description="Helical" evidence="1">
    <location>
        <begin position="34"/>
        <end position="52"/>
    </location>
</feature>
<dbReference type="EMBL" id="JAPOHD010000030">
    <property type="protein sequence ID" value="MCY1722049.1"/>
    <property type="molecule type" value="Genomic_DNA"/>
</dbReference>
<reference evidence="2" key="1">
    <citation type="submission" date="2022-11" db="EMBL/GenBank/DDBJ databases">
        <title>Marilongibacter aestuarii gen. nov., sp. nov., isolated from tidal flat sediment.</title>
        <authorList>
            <person name="Jiayan W."/>
        </authorList>
    </citation>
    <scope>NUCLEOTIDE SEQUENCE</scope>
    <source>
        <strain evidence="2">Z1-6</strain>
    </source>
</reference>
<name>A0A9X3F7L3_9BACT</name>
<keyword evidence="1" id="KW-0812">Transmembrane</keyword>
<keyword evidence="3" id="KW-1185">Reference proteome</keyword>
<evidence type="ECO:0000313" key="3">
    <source>
        <dbReference type="Proteomes" id="UP001145087"/>
    </source>
</evidence>
<keyword evidence="1" id="KW-1133">Transmembrane helix</keyword>
<accession>A0A9X3F7L3</accession>
<evidence type="ECO:0000313" key="2">
    <source>
        <dbReference type="EMBL" id="MCY1722049.1"/>
    </source>
</evidence>
<dbReference type="RefSeq" id="WP_343334379.1">
    <property type="nucleotide sequence ID" value="NZ_JAPOHD010000030.1"/>
</dbReference>
<gene>
    <name evidence="2" type="ORF">OU798_16965</name>
</gene>
<dbReference type="AlphaFoldDB" id="A0A9X3F7L3"/>
<comment type="caution">
    <text evidence="2">The sequence shown here is derived from an EMBL/GenBank/DDBJ whole genome shotgun (WGS) entry which is preliminary data.</text>
</comment>
<dbReference type="Proteomes" id="UP001145087">
    <property type="component" value="Unassembled WGS sequence"/>
</dbReference>
<evidence type="ECO:0000256" key="1">
    <source>
        <dbReference type="SAM" id="Phobius"/>
    </source>
</evidence>
<keyword evidence="1" id="KW-0472">Membrane</keyword>